<protein>
    <recommendedName>
        <fullName evidence="3">F-box domain-containing protein</fullName>
    </recommendedName>
</protein>
<gene>
    <name evidence="1" type="ORF">K457DRAFT_12371</name>
</gene>
<sequence>MTTASSKAFDIPELAQRIANSLTQHDLATCCLVSQSFFATFNPHLWHSIIIQRHDPIPKFQSPEGQEGLLRNGHLIRVLRTFSLHTLAPFVEHGVSCTNLVALDVEYDAVAPGTHTRMDNDRTPVMRARCGWSRSGSGAGQRQIQGPEETFEERIKREYPVGARDLELARTEPEFQRMLLAVGGEEQAPDGWVMSTVFLRAQEKVRVRRDMQDNEILRTILERNRRIEFVIVPDRCLKSEAVVKVAVEVLLELREIYSATAFSRRGILARFTLSAERQKPDCSRNIPSFAPSLLQQQQDCTEEDQMLRVEGSLCSARDAASWPLMNDHPRLKDLELEMVKTMNQRQMEQIRISTSSTGGNLLPCIEISYGQAAEIIQILREIPEGMLTSITISRFYVCPYTRTEPPFDKIGPSSALLKHAPTLEHFFARACGIESKAIQELLCASPRLRSLEGVEEDLVMFVDVKAELDAVDAVRSPWVCKELEVFECRISRVPRPDVTWTYFYHELSHELRPTIPHHPQGPVIVPGSPQEIIQRESHALQRRILNQLGRLTHLRVLTLGTERRDYGPHGFYQLVIRGFKTHIVSALAQHSCLELTLESGLDELAGLKELEELNVGQMGHRIGLAEVQWMVAQWPKLKSIVGLTCLNYNNKFFPEGEGEVEVGYGDEWPPVERDIRERVPDPEPEHVVWIRKHRPDIHCPNPK</sequence>
<proteinExistence type="predicted"/>
<evidence type="ECO:0008006" key="3">
    <source>
        <dbReference type="Google" id="ProtNLM"/>
    </source>
</evidence>
<organism evidence="1 2">
    <name type="scientific">Linnemannia elongata AG-77</name>
    <dbReference type="NCBI Taxonomy" id="1314771"/>
    <lineage>
        <taxon>Eukaryota</taxon>
        <taxon>Fungi</taxon>
        <taxon>Fungi incertae sedis</taxon>
        <taxon>Mucoromycota</taxon>
        <taxon>Mortierellomycotina</taxon>
        <taxon>Mortierellomycetes</taxon>
        <taxon>Mortierellales</taxon>
        <taxon>Mortierellaceae</taxon>
        <taxon>Linnemannia</taxon>
    </lineage>
</organism>
<accession>A0A197KGQ9</accession>
<evidence type="ECO:0000313" key="1">
    <source>
        <dbReference type="EMBL" id="OAQ36720.1"/>
    </source>
</evidence>
<dbReference type="EMBL" id="KV442011">
    <property type="protein sequence ID" value="OAQ36720.1"/>
    <property type="molecule type" value="Genomic_DNA"/>
</dbReference>
<keyword evidence="2" id="KW-1185">Reference proteome</keyword>
<dbReference type="OrthoDB" id="2380870at2759"/>
<reference evidence="1 2" key="1">
    <citation type="submission" date="2016-05" db="EMBL/GenBank/DDBJ databases">
        <title>Genome sequencing reveals origins of a unique bacterial endosymbiosis in the earliest lineages of terrestrial Fungi.</title>
        <authorList>
            <consortium name="DOE Joint Genome Institute"/>
            <person name="Uehling J."/>
            <person name="Gryganskyi A."/>
            <person name="Hameed K."/>
            <person name="Tschaplinski T."/>
            <person name="Misztal P."/>
            <person name="Wu S."/>
            <person name="Desiro A."/>
            <person name="Vande Pol N."/>
            <person name="Du Z.-Y."/>
            <person name="Zienkiewicz A."/>
            <person name="Zienkiewicz K."/>
            <person name="Morin E."/>
            <person name="Tisserant E."/>
            <person name="Splivallo R."/>
            <person name="Hainaut M."/>
            <person name="Henrissat B."/>
            <person name="Ohm R."/>
            <person name="Kuo A."/>
            <person name="Yan J."/>
            <person name="Lipzen A."/>
            <person name="Nolan M."/>
            <person name="Labutti K."/>
            <person name="Barry K."/>
            <person name="Goldstein A."/>
            <person name="Labbe J."/>
            <person name="Schadt C."/>
            <person name="Tuskan G."/>
            <person name="Grigoriev I."/>
            <person name="Martin F."/>
            <person name="Vilgalys R."/>
            <person name="Bonito G."/>
        </authorList>
    </citation>
    <scope>NUCLEOTIDE SEQUENCE [LARGE SCALE GENOMIC DNA]</scope>
    <source>
        <strain evidence="1 2">AG-77</strain>
    </source>
</reference>
<name>A0A197KGQ9_9FUNG</name>
<evidence type="ECO:0000313" key="2">
    <source>
        <dbReference type="Proteomes" id="UP000078512"/>
    </source>
</evidence>
<dbReference type="Proteomes" id="UP000078512">
    <property type="component" value="Unassembled WGS sequence"/>
</dbReference>
<dbReference type="AlphaFoldDB" id="A0A197KGQ9"/>